<sequence>MTARNIVVEKQGGEGIVFSFRSIYVEEPKREDLVQVLAAEHGGPTTTVDPPRLVKLLYDTIKQDTFTLTEAVVDVEAGELHSTKAFPQYCQTSYMSEEFSLFYDACVSSAMFKEALEEFELPDNFEITIDPWPYGNRPLNL</sequence>
<accession>A0AAN9V1E6</accession>
<dbReference type="GO" id="GO:0008131">
    <property type="term" value="F:primary methylamine oxidase activity"/>
    <property type="evidence" value="ECO:0007669"/>
    <property type="project" value="InterPro"/>
</dbReference>
<dbReference type="InterPro" id="IPR016182">
    <property type="entry name" value="Cu_amine_oxidase_N-reg"/>
</dbReference>
<gene>
    <name evidence="1" type="ORF">SLS62_001505</name>
</gene>
<organism evidence="1 2">
    <name type="scientific">Diatrype stigma</name>
    <dbReference type="NCBI Taxonomy" id="117547"/>
    <lineage>
        <taxon>Eukaryota</taxon>
        <taxon>Fungi</taxon>
        <taxon>Dikarya</taxon>
        <taxon>Ascomycota</taxon>
        <taxon>Pezizomycotina</taxon>
        <taxon>Sordariomycetes</taxon>
        <taxon>Xylariomycetidae</taxon>
        <taxon>Xylariales</taxon>
        <taxon>Diatrypaceae</taxon>
        <taxon>Diatrype</taxon>
    </lineage>
</organism>
<dbReference type="EMBL" id="JAKJXP020000006">
    <property type="protein sequence ID" value="KAK7756667.1"/>
    <property type="molecule type" value="Genomic_DNA"/>
</dbReference>
<dbReference type="Proteomes" id="UP001320420">
    <property type="component" value="Unassembled WGS sequence"/>
</dbReference>
<name>A0AAN9V1E6_9PEZI</name>
<dbReference type="Gene3D" id="3.10.450.40">
    <property type="match status" value="2"/>
</dbReference>
<evidence type="ECO:0000313" key="1">
    <source>
        <dbReference type="EMBL" id="KAK7756667.1"/>
    </source>
</evidence>
<keyword evidence="2" id="KW-1185">Reference proteome</keyword>
<dbReference type="GO" id="GO:0048038">
    <property type="term" value="F:quinone binding"/>
    <property type="evidence" value="ECO:0007669"/>
    <property type="project" value="InterPro"/>
</dbReference>
<reference evidence="1 2" key="1">
    <citation type="submission" date="2024-02" db="EMBL/GenBank/DDBJ databases">
        <title>De novo assembly and annotation of 12 fungi associated with fruit tree decline syndrome in Ontario, Canada.</title>
        <authorList>
            <person name="Sulman M."/>
            <person name="Ellouze W."/>
            <person name="Ilyukhin E."/>
        </authorList>
    </citation>
    <scope>NUCLEOTIDE SEQUENCE [LARGE SCALE GENOMIC DNA]</scope>
    <source>
        <strain evidence="1 2">M11/M66-122</strain>
    </source>
</reference>
<dbReference type="AlphaFoldDB" id="A0AAN9V1E6"/>
<evidence type="ECO:0000313" key="2">
    <source>
        <dbReference type="Proteomes" id="UP001320420"/>
    </source>
</evidence>
<dbReference type="GO" id="GO:0005507">
    <property type="term" value="F:copper ion binding"/>
    <property type="evidence" value="ECO:0007669"/>
    <property type="project" value="InterPro"/>
</dbReference>
<comment type="caution">
    <text evidence="1">The sequence shown here is derived from an EMBL/GenBank/DDBJ whole genome shotgun (WGS) entry which is preliminary data.</text>
</comment>
<dbReference type="SUPFAM" id="SSF54416">
    <property type="entry name" value="Amine oxidase N-terminal region"/>
    <property type="match status" value="2"/>
</dbReference>
<dbReference type="GO" id="GO:0009308">
    <property type="term" value="P:amine metabolic process"/>
    <property type="evidence" value="ECO:0007669"/>
    <property type="project" value="InterPro"/>
</dbReference>
<protein>
    <submittedName>
        <fullName evidence="1">Uncharacterized protein</fullName>
    </submittedName>
</protein>
<proteinExistence type="predicted"/>